<protein>
    <recommendedName>
        <fullName evidence="9">Lipoprotein signal peptidase</fullName>
        <ecNumber evidence="9">3.4.23.36</ecNumber>
    </recommendedName>
    <alternativeName>
        <fullName evidence="9">Prolipoprotein signal peptidase</fullName>
    </alternativeName>
    <alternativeName>
        <fullName evidence="9">Signal peptidase II</fullName>
        <shortName evidence="9">SPase II</shortName>
    </alternativeName>
</protein>
<keyword evidence="12" id="KW-0449">Lipoprotein</keyword>
<keyword evidence="2 9" id="KW-1003">Cell membrane</keyword>
<dbReference type="PANTHER" id="PTHR33695">
    <property type="entry name" value="LIPOPROTEIN SIGNAL PEPTIDASE"/>
    <property type="match status" value="1"/>
</dbReference>
<dbReference type="HAMAP" id="MF_00161">
    <property type="entry name" value="LspA"/>
    <property type="match status" value="1"/>
</dbReference>
<dbReference type="PATRIC" id="fig|1308866.3.peg.238"/>
<keyword evidence="7 9" id="KW-1133">Transmembrane helix</keyword>
<proteinExistence type="inferred from homology"/>
<dbReference type="AlphaFoldDB" id="N4WGB4"/>
<comment type="caution">
    <text evidence="12">The sequence shown here is derived from an EMBL/GenBank/DDBJ whole genome shotgun (WGS) entry which is preliminary data.</text>
</comment>
<feature type="active site" evidence="9">
    <location>
        <position position="112"/>
    </location>
</feature>
<reference evidence="12 13" key="1">
    <citation type="submission" date="2013-03" db="EMBL/GenBank/DDBJ databases">
        <title>Draft genome sequence of Gracibacillus halophilus YIM-C55.5, a moderately halophilic and thermophilic organism from the Xiaochaidamu salt lake.</title>
        <authorList>
            <person name="Sugumar T."/>
            <person name="Polireddy D.R."/>
            <person name="Antony A."/>
            <person name="Madhava Y.R."/>
            <person name="Sivakumar N."/>
        </authorList>
    </citation>
    <scope>NUCLEOTIDE SEQUENCE [LARGE SCALE GENOMIC DNA]</scope>
    <source>
        <strain evidence="12 13">YIM-C55.5</strain>
    </source>
</reference>
<comment type="function">
    <text evidence="9 10">This protein specifically catalyzes the removal of signal peptides from prolipoproteins.</text>
</comment>
<keyword evidence="8 9" id="KW-0472">Membrane</keyword>
<dbReference type="GO" id="GO:0004190">
    <property type="term" value="F:aspartic-type endopeptidase activity"/>
    <property type="evidence" value="ECO:0007669"/>
    <property type="project" value="UniProtKB-UniRule"/>
</dbReference>
<dbReference type="GO" id="GO:0005886">
    <property type="term" value="C:plasma membrane"/>
    <property type="evidence" value="ECO:0007669"/>
    <property type="project" value="UniProtKB-SubCell"/>
</dbReference>
<evidence type="ECO:0000313" key="12">
    <source>
        <dbReference type="EMBL" id="ENH98309.1"/>
    </source>
</evidence>
<dbReference type="NCBIfam" id="TIGR00077">
    <property type="entry name" value="lspA"/>
    <property type="match status" value="1"/>
</dbReference>
<accession>N4WGB4</accession>
<keyword evidence="5 9" id="KW-0064">Aspartyl protease</keyword>
<dbReference type="PRINTS" id="PR00781">
    <property type="entry name" value="LIPOSIGPTASE"/>
</dbReference>
<evidence type="ECO:0000256" key="8">
    <source>
        <dbReference type="ARBA" id="ARBA00023136"/>
    </source>
</evidence>
<evidence type="ECO:0000256" key="11">
    <source>
        <dbReference type="RuleBase" id="RU004181"/>
    </source>
</evidence>
<keyword evidence="4 9" id="KW-0812">Transmembrane</keyword>
<comment type="pathway">
    <text evidence="9">Protein modification; lipoprotein biosynthesis (signal peptide cleavage).</text>
</comment>
<dbReference type="UniPathway" id="UPA00665"/>
<evidence type="ECO:0000256" key="10">
    <source>
        <dbReference type="RuleBase" id="RU000594"/>
    </source>
</evidence>
<evidence type="ECO:0000256" key="2">
    <source>
        <dbReference type="ARBA" id="ARBA00022475"/>
    </source>
</evidence>
<dbReference type="Pfam" id="PF01252">
    <property type="entry name" value="Peptidase_A8"/>
    <property type="match status" value="1"/>
</dbReference>
<gene>
    <name evidence="9 12" type="primary">lspA</name>
    <name evidence="12" type="ORF">J416_01179</name>
</gene>
<comment type="similarity">
    <text evidence="1 9 11">Belongs to the peptidase A8 family.</text>
</comment>
<dbReference type="EMBL" id="APML01000004">
    <property type="protein sequence ID" value="ENH98309.1"/>
    <property type="molecule type" value="Genomic_DNA"/>
</dbReference>
<dbReference type="Proteomes" id="UP000012283">
    <property type="component" value="Unassembled WGS sequence"/>
</dbReference>
<evidence type="ECO:0000256" key="5">
    <source>
        <dbReference type="ARBA" id="ARBA00022750"/>
    </source>
</evidence>
<comment type="catalytic activity">
    <reaction evidence="9 10">
        <text>Release of signal peptides from bacterial membrane prolipoproteins. Hydrolyzes -Xaa-Yaa-Zaa-|-(S,diacylglyceryl)Cys-, in which Xaa is hydrophobic (preferably Leu), and Yaa (Ala or Ser) and Zaa (Gly or Ala) have small, neutral side chains.</text>
        <dbReference type="EC" id="3.4.23.36"/>
    </reaction>
</comment>
<comment type="caution">
    <text evidence="9">Lacks conserved residue(s) required for the propagation of feature annotation.</text>
</comment>
<feature type="transmembrane region" description="Helical" evidence="9">
    <location>
        <begin position="59"/>
        <end position="76"/>
    </location>
</feature>
<comment type="subcellular location">
    <subcellularLocation>
        <location evidence="9">Cell membrane</location>
        <topology evidence="9">Multi-pass membrane protein</topology>
    </subcellularLocation>
</comment>
<evidence type="ECO:0000256" key="4">
    <source>
        <dbReference type="ARBA" id="ARBA00022692"/>
    </source>
</evidence>
<dbReference type="InterPro" id="IPR001872">
    <property type="entry name" value="Peptidase_A8"/>
</dbReference>
<dbReference type="OrthoDB" id="9810259at2"/>
<evidence type="ECO:0000313" key="13">
    <source>
        <dbReference type="Proteomes" id="UP000012283"/>
    </source>
</evidence>
<evidence type="ECO:0000256" key="9">
    <source>
        <dbReference type="HAMAP-Rule" id="MF_00161"/>
    </source>
</evidence>
<evidence type="ECO:0000256" key="3">
    <source>
        <dbReference type="ARBA" id="ARBA00022670"/>
    </source>
</evidence>
<feature type="active site" evidence="9">
    <location>
        <position position="130"/>
    </location>
</feature>
<evidence type="ECO:0000256" key="6">
    <source>
        <dbReference type="ARBA" id="ARBA00022801"/>
    </source>
</evidence>
<feature type="transmembrane region" description="Helical" evidence="9">
    <location>
        <begin position="85"/>
        <end position="102"/>
    </location>
</feature>
<keyword evidence="3 9" id="KW-0645">Protease</keyword>
<sequence>MWWVYIVALVVVLFDQASKWIVVRQMEVGESIPVIDSFFLITSHRNTGAAWGILEGQMLFFYVITFVVIGFVVYYINKYAKDSKWLAISLAFILGGAIGNFIDRLFRKEVVDFFDLYFGSYNYPIFNIADSSLVVGVIAMLIYTIIDERKKKRSAN</sequence>
<dbReference type="STRING" id="1308866.J416_01179"/>
<dbReference type="eggNOG" id="COG0597">
    <property type="taxonomic scope" value="Bacteria"/>
</dbReference>
<organism evidence="12 13">
    <name type="scientific">Gracilibacillus halophilus YIM-C55.5</name>
    <dbReference type="NCBI Taxonomy" id="1308866"/>
    <lineage>
        <taxon>Bacteria</taxon>
        <taxon>Bacillati</taxon>
        <taxon>Bacillota</taxon>
        <taxon>Bacilli</taxon>
        <taxon>Bacillales</taxon>
        <taxon>Bacillaceae</taxon>
        <taxon>Gracilibacillus</taxon>
    </lineage>
</organism>
<evidence type="ECO:0000256" key="1">
    <source>
        <dbReference type="ARBA" id="ARBA00006139"/>
    </source>
</evidence>
<dbReference type="PROSITE" id="PS00855">
    <property type="entry name" value="SPASE_II"/>
    <property type="match status" value="1"/>
</dbReference>
<dbReference type="PANTHER" id="PTHR33695:SF1">
    <property type="entry name" value="LIPOPROTEIN SIGNAL PEPTIDASE"/>
    <property type="match status" value="1"/>
</dbReference>
<evidence type="ECO:0000256" key="7">
    <source>
        <dbReference type="ARBA" id="ARBA00022989"/>
    </source>
</evidence>
<name>N4WGB4_9BACI</name>
<dbReference type="EC" id="3.4.23.36" evidence="9"/>
<keyword evidence="13" id="KW-1185">Reference proteome</keyword>
<feature type="transmembrane region" description="Helical" evidence="9">
    <location>
        <begin position="122"/>
        <end position="146"/>
    </location>
</feature>
<keyword evidence="6 9" id="KW-0378">Hydrolase</keyword>
<dbReference type="RefSeq" id="WP_003463110.1">
    <property type="nucleotide sequence ID" value="NZ_APML01000004.1"/>
</dbReference>
<dbReference type="GO" id="GO:0006508">
    <property type="term" value="P:proteolysis"/>
    <property type="evidence" value="ECO:0007669"/>
    <property type="project" value="UniProtKB-KW"/>
</dbReference>